<feature type="domain" description="MgtC/SapB/SrpB/YhiD N-terminal" evidence="7">
    <location>
        <begin position="12"/>
        <end position="143"/>
    </location>
</feature>
<dbReference type="InterPro" id="IPR003416">
    <property type="entry name" value="MgtC/SapB/SrpB/YhiD_fam"/>
</dbReference>
<keyword evidence="3 6" id="KW-0812">Transmembrane</keyword>
<keyword evidence="2" id="KW-1003">Cell membrane</keyword>
<feature type="transmembrane region" description="Helical" evidence="6">
    <location>
        <begin position="36"/>
        <end position="54"/>
    </location>
</feature>
<evidence type="ECO:0000313" key="8">
    <source>
        <dbReference type="EMBL" id="VAW85248.1"/>
    </source>
</evidence>
<accession>A0A3B0YW65</accession>
<proteinExistence type="predicted"/>
<feature type="transmembrane region" description="Helical" evidence="6">
    <location>
        <begin position="6"/>
        <end position="24"/>
    </location>
</feature>
<protein>
    <submittedName>
        <fullName evidence="8">Mg(2+)-transport-ATPase-associated protein MgtC</fullName>
    </submittedName>
</protein>
<evidence type="ECO:0000256" key="2">
    <source>
        <dbReference type="ARBA" id="ARBA00022475"/>
    </source>
</evidence>
<keyword evidence="4 6" id="KW-1133">Transmembrane helix</keyword>
<dbReference type="EMBL" id="UOFO01000064">
    <property type="protein sequence ID" value="VAW85248.1"/>
    <property type="molecule type" value="Genomic_DNA"/>
</dbReference>
<keyword evidence="5 6" id="KW-0472">Membrane</keyword>
<evidence type="ECO:0000256" key="3">
    <source>
        <dbReference type="ARBA" id="ARBA00022692"/>
    </source>
</evidence>
<dbReference type="Pfam" id="PF02308">
    <property type="entry name" value="MgtC"/>
    <property type="match status" value="1"/>
</dbReference>
<dbReference type="PANTHER" id="PTHR33778">
    <property type="entry name" value="PROTEIN MGTC"/>
    <property type="match status" value="1"/>
</dbReference>
<dbReference type="PRINTS" id="PR01837">
    <property type="entry name" value="MGTCSAPBPROT"/>
</dbReference>
<organism evidence="8">
    <name type="scientific">hydrothermal vent metagenome</name>
    <dbReference type="NCBI Taxonomy" id="652676"/>
    <lineage>
        <taxon>unclassified sequences</taxon>
        <taxon>metagenomes</taxon>
        <taxon>ecological metagenomes</taxon>
    </lineage>
</organism>
<name>A0A3B0YW65_9ZZZZ</name>
<dbReference type="PANTHER" id="PTHR33778:SF1">
    <property type="entry name" value="MAGNESIUM TRANSPORTER YHID-RELATED"/>
    <property type="match status" value="1"/>
</dbReference>
<evidence type="ECO:0000259" key="7">
    <source>
        <dbReference type="Pfam" id="PF02308"/>
    </source>
</evidence>
<feature type="transmembrane region" description="Helical" evidence="6">
    <location>
        <begin position="74"/>
        <end position="90"/>
    </location>
</feature>
<evidence type="ECO:0000256" key="5">
    <source>
        <dbReference type="ARBA" id="ARBA00023136"/>
    </source>
</evidence>
<dbReference type="AlphaFoldDB" id="A0A3B0YW65"/>
<evidence type="ECO:0000256" key="1">
    <source>
        <dbReference type="ARBA" id="ARBA00004651"/>
    </source>
</evidence>
<reference evidence="8" key="1">
    <citation type="submission" date="2018-06" db="EMBL/GenBank/DDBJ databases">
        <authorList>
            <person name="Zhirakovskaya E."/>
        </authorList>
    </citation>
    <scope>NUCLEOTIDE SEQUENCE</scope>
</reference>
<evidence type="ECO:0000256" key="4">
    <source>
        <dbReference type="ARBA" id="ARBA00022989"/>
    </source>
</evidence>
<feature type="transmembrane region" description="Helical" evidence="6">
    <location>
        <begin position="122"/>
        <end position="141"/>
    </location>
</feature>
<evidence type="ECO:0000256" key="6">
    <source>
        <dbReference type="SAM" id="Phobius"/>
    </source>
</evidence>
<sequence>MESDYPMIVGRLLAAVIAGGLIGLERSYNGRPAGFRTHSLVCMASSLLMLLTVFQWQLLADVPIETIRVDPTRMAQGIMTGIGFLGAGVIMKDRHTIRGLTTAASIWITASIGILIGMGSYLAASIATLLALGILSLFRTLENYLPSLSYGSLSISSLRKDMVTETEINEVLKKHEMIASNRSYSLTDEGRNVRHTMVVQTRKPENFRYLAEELGEIERIVDFTVAPTAR</sequence>
<gene>
    <name evidence="8" type="ORF">MNBD_GAMMA16-778</name>
</gene>
<dbReference type="InterPro" id="IPR049177">
    <property type="entry name" value="MgtC_SapB_SrpB_YhiD_N"/>
</dbReference>
<comment type="subcellular location">
    <subcellularLocation>
        <location evidence="1">Cell membrane</location>
        <topology evidence="1">Multi-pass membrane protein</topology>
    </subcellularLocation>
</comment>
<dbReference type="GO" id="GO:0005886">
    <property type="term" value="C:plasma membrane"/>
    <property type="evidence" value="ECO:0007669"/>
    <property type="project" value="UniProtKB-SubCell"/>
</dbReference>